<organism evidence="6 7">
    <name type="scientific">Intoshia linei</name>
    <dbReference type="NCBI Taxonomy" id="1819745"/>
    <lineage>
        <taxon>Eukaryota</taxon>
        <taxon>Metazoa</taxon>
        <taxon>Spiralia</taxon>
        <taxon>Lophotrochozoa</taxon>
        <taxon>Mesozoa</taxon>
        <taxon>Orthonectida</taxon>
        <taxon>Rhopaluridae</taxon>
        <taxon>Intoshia</taxon>
    </lineage>
</organism>
<dbReference type="OrthoDB" id="154356at2759"/>
<keyword evidence="7" id="KW-1185">Reference proteome</keyword>
<accession>A0A177B7C3</accession>
<dbReference type="GO" id="GO:0005669">
    <property type="term" value="C:transcription factor TFIID complex"/>
    <property type="evidence" value="ECO:0007669"/>
    <property type="project" value="TreeGrafter"/>
</dbReference>
<dbReference type="Proteomes" id="UP000078046">
    <property type="component" value="Unassembled WGS sequence"/>
</dbReference>
<dbReference type="AlphaFoldDB" id="A0A177B7C3"/>
<name>A0A177B7C3_9BILA</name>
<dbReference type="EMBL" id="LWCA01000177">
    <property type="protein sequence ID" value="OAF70197.1"/>
    <property type="molecule type" value="Genomic_DNA"/>
</dbReference>
<evidence type="ECO:0000256" key="5">
    <source>
        <dbReference type="ARBA" id="ARBA00025730"/>
    </source>
</evidence>
<sequence length="119" mass="13673">MHYKINISQLKTKDQKLLEKKQLLHNITNENCGLIIPDALISNSLTNAGSDTRDMRIIRLVSLLTQKFADDVLKETFENTQMKMTESKKNKSNKISLKLDELFSVLQEKGIDVTKIPRK</sequence>
<dbReference type="GO" id="GO:0000124">
    <property type="term" value="C:SAGA complex"/>
    <property type="evidence" value="ECO:0007669"/>
    <property type="project" value="TreeGrafter"/>
</dbReference>
<gene>
    <name evidence="6" type="ORF">A3Q56_02065</name>
</gene>
<evidence type="ECO:0000313" key="6">
    <source>
        <dbReference type="EMBL" id="OAF70197.1"/>
    </source>
</evidence>
<evidence type="ECO:0000256" key="1">
    <source>
        <dbReference type="ARBA" id="ARBA00004123"/>
    </source>
</evidence>
<dbReference type="CDD" id="cd07982">
    <property type="entry name" value="HFD_TAF10"/>
    <property type="match status" value="1"/>
</dbReference>
<comment type="similarity">
    <text evidence="5">Belongs to the TAF10 family.</text>
</comment>
<evidence type="ECO:0000313" key="7">
    <source>
        <dbReference type="Proteomes" id="UP000078046"/>
    </source>
</evidence>
<keyword evidence="2" id="KW-0805">Transcription regulation</keyword>
<keyword evidence="3" id="KW-0804">Transcription</keyword>
<keyword evidence="4" id="KW-0539">Nucleus</keyword>
<dbReference type="InterPro" id="IPR003923">
    <property type="entry name" value="TAF10"/>
</dbReference>
<evidence type="ECO:0000256" key="4">
    <source>
        <dbReference type="ARBA" id="ARBA00023242"/>
    </source>
</evidence>
<dbReference type="GO" id="GO:0016251">
    <property type="term" value="F:RNA polymerase II general transcription initiation factor activity"/>
    <property type="evidence" value="ECO:0007669"/>
    <property type="project" value="TreeGrafter"/>
</dbReference>
<dbReference type="PRINTS" id="PR01443">
    <property type="entry name" value="TFIID30KDSUB"/>
</dbReference>
<dbReference type="PANTHER" id="PTHR21242">
    <property type="entry name" value="TRANSCRIPTION INITIATION FACTOR TFIID SUBUNIT 10"/>
    <property type="match status" value="1"/>
</dbReference>
<reference evidence="6 7" key="1">
    <citation type="submission" date="2016-04" db="EMBL/GenBank/DDBJ databases">
        <title>The genome of Intoshia linei affirms orthonectids as highly simplified spiralians.</title>
        <authorList>
            <person name="Mikhailov K.V."/>
            <person name="Slusarev G.S."/>
            <person name="Nikitin M.A."/>
            <person name="Logacheva M.D."/>
            <person name="Penin A."/>
            <person name="Aleoshin V."/>
            <person name="Panchin Y.V."/>
        </authorList>
    </citation>
    <scope>NUCLEOTIDE SEQUENCE [LARGE SCALE GENOMIC DNA]</scope>
    <source>
        <strain evidence="6">Intl2013</strain>
        <tissue evidence="6">Whole animal</tissue>
    </source>
</reference>
<evidence type="ECO:0000256" key="2">
    <source>
        <dbReference type="ARBA" id="ARBA00023015"/>
    </source>
</evidence>
<dbReference type="PANTHER" id="PTHR21242:SF0">
    <property type="entry name" value="TRANSCRIPTION INITIATION FACTOR TFIID SUBUNIT 10"/>
    <property type="match status" value="1"/>
</dbReference>
<comment type="caution">
    <text evidence="6">The sequence shown here is derived from an EMBL/GenBank/DDBJ whole genome shotgun (WGS) entry which is preliminary data.</text>
</comment>
<evidence type="ECO:0000256" key="3">
    <source>
        <dbReference type="ARBA" id="ARBA00023163"/>
    </source>
</evidence>
<dbReference type="Pfam" id="PF03540">
    <property type="entry name" value="TAF10"/>
    <property type="match status" value="1"/>
</dbReference>
<dbReference type="GO" id="GO:0006367">
    <property type="term" value="P:transcription initiation at RNA polymerase II promoter"/>
    <property type="evidence" value="ECO:0007669"/>
    <property type="project" value="TreeGrafter"/>
</dbReference>
<protein>
    <recommendedName>
        <fullName evidence="8">Transcription initiation factor TFIID subunit 10</fullName>
    </recommendedName>
</protein>
<evidence type="ECO:0008006" key="8">
    <source>
        <dbReference type="Google" id="ProtNLM"/>
    </source>
</evidence>
<comment type="subcellular location">
    <subcellularLocation>
        <location evidence="1">Nucleus</location>
    </subcellularLocation>
</comment>
<proteinExistence type="inferred from homology"/>
<dbReference type="GO" id="GO:1990841">
    <property type="term" value="F:promoter-specific chromatin binding"/>
    <property type="evidence" value="ECO:0007669"/>
    <property type="project" value="TreeGrafter"/>
</dbReference>